<proteinExistence type="predicted"/>
<dbReference type="NCBIfam" id="TIGR03501">
    <property type="entry name" value="GlyGly_CTERM"/>
    <property type="match status" value="1"/>
</dbReference>
<dbReference type="AlphaFoldDB" id="A0AAQ2XYP6"/>
<dbReference type="GO" id="GO:0006508">
    <property type="term" value="P:proteolysis"/>
    <property type="evidence" value="ECO:0007669"/>
    <property type="project" value="UniProtKB-KW"/>
</dbReference>
<dbReference type="InterPro" id="IPR001254">
    <property type="entry name" value="Trypsin_dom"/>
</dbReference>
<dbReference type="PROSITE" id="PS50240">
    <property type="entry name" value="TRYPSIN_DOM"/>
    <property type="match status" value="1"/>
</dbReference>
<evidence type="ECO:0000256" key="1">
    <source>
        <dbReference type="ARBA" id="ARBA00023157"/>
    </source>
</evidence>
<name>A0AAQ2XYP6_9VIBR</name>
<keyword evidence="2 5" id="KW-0645">Protease</keyword>
<reference evidence="5" key="1">
    <citation type="submission" date="2023-02" db="EMBL/GenBank/DDBJ databases">
        <title>Isolation, identification, and genome analysis of Vibrio campbellii in the Penaeus vannamei larvae stage.</title>
        <authorList>
            <person name="Huang T."/>
            <person name="Zhang B."/>
        </authorList>
    </citation>
    <scope>NUCLEOTIDE SEQUENCE</scope>
    <source>
        <strain evidence="5">20220413_1</strain>
    </source>
</reference>
<dbReference type="PRINTS" id="PR00722">
    <property type="entry name" value="CHYMOTRYPSIN"/>
</dbReference>
<protein>
    <submittedName>
        <fullName evidence="5">Trypsin-like serine protease</fullName>
        <ecNumber evidence="5">3.4.21.-</ecNumber>
    </submittedName>
</protein>
<dbReference type="InterPro" id="IPR043504">
    <property type="entry name" value="Peptidase_S1_PA_chymotrypsin"/>
</dbReference>
<dbReference type="GO" id="GO:0004252">
    <property type="term" value="F:serine-type endopeptidase activity"/>
    <property type="evidence" value="ECO:0007669"/>
    <property type="project" value="InterPro"/>
</dbReference>
<dbReference type="Pfam" id="PF00089">
    <property type="entry name" value="Trypsin"/>
    <property type="match status" value="1"/>
</dbReference>
<evidence type="ECO:0000313" key="6">
    <source>
        <dbReference type="Proteomes" id="UP001219537"/>
    </source>
</evidence>
<dbReference type="SUPFAM" id="SSF50494">
    <property type="entry name" value="Trypsin-like serine proteases"/>
    <property type="match status" value="1"/>
</dbReference>
<organism evidence="5 6">
    <name type="scientific">Vibrio campbellii</name>
    <dbReference type="NCBI Taxonomy" id="680"/>
    <lineage>
        <taxon>Bacteria</taxon>
        <taxon>Pseudomonadati</taxon>
        <taxon>Pseudomonadota</taxon>
        <taxon>Gammaproteobacteria</taxon>
        <taxon>Vibrionales</taxon>
        <taxon>Vibrionaceae</taxon>
        <taxon>Vibrio</taxon>
    </lineage>
</organism>
<dbReference type="PANTHER" id="PTHR24256">
    <property type="entry name" value="TRYPTASE-RELATED"/>
    <property type="match status" value="1"/>
</dbReference>
<keyword evidence="2" id="KW-0720">Serine protease</keyword>
<keyword evidence="3" id="KW-0732">Signal</keyword>
<sequence>MKRTTCNKLIALAVAAFSVQSAQAIVLGDEQTDPVDRVTLRASNMAEFPLCGGTMLTEQWVLTAAHCVVMGQGTNEASYYVTPPGELSVNANVYELNSAGLDNFYPVSHVVVHPDYTRISKAEIDSNGNVKPIQTGLDSDIALLYLTRPVANARVADLANKADMENIEARLAADWNDNYLTNQRVENVQVFGWGTTQPDASEPSSTLKTTISTFLPIDKCYERLEIGSSFPGIIDSRENQTKICTLPTKNRVLKPDSHTQYGNSACKGDSGGPLIDVATGKQIGIVSGAPLILPTCGSLTIPSFYTKVGQYYDWVQSYITADGPPSSYIIEPNFIKEANSGNGGGEEECHDGIATNNCDFRGSEDEGGSLGAWLFSLLAPLAWMRRRKVKLSVTDKRN</sequence>
<dbReference type="SMART" id="SM00020">
    <property type="entry name" value="Tryp_SPc"/>
    <property type="match status" value="1"/>
</dbReference>
<gene>
    <name evidence="5" type="ORF">PUN50_13965</name>
</gene>
<evidence type="ECO:0000313" key="5">
    <source>
        <dbReference type="EMBL" id="WDG07819.1"/>
    </source>
</evidence>
<dbReference type="InterPro" id="IPR033116">
    <property type="entry name" value="TRYPSIN_SER"/>
</dbReference>
<keyword evidence="2 5" id="KW-0378">Hydrolase</keyword>
<dbReference type="PROSITE" id="PS00135">
    <property type="entry name" value="TRYPSIN_SER"/>
    <property type="match status" value="1"/>
</dbReference>
<dbReference type="RefSeq" id="WP_274290540.1">
    <property type="nucleotide sequence ID" value="NZ_CP117988.1"/>
</dbReference>
<dbReference type="InterPro" id="IPR020008">
    <property type="entry name" value="GlyGly_CTERM"/>
</dbReference>
<dbReference type="Proteomes" id="UP001219537">
    <property type="component" value="Chromosome 1"/>
</dbReference>
<evidence type="ECO:0000256" key="3">
    <source>
        <dbReference type="SAM" id="SignalP"/>
    </source>
</evidence>
<feature type="chain" id="PRO_5042944577" evidence="3">
    <location>
        <begin position="25"/>
        <end position="398"/>
    </location>
</feature>
<dbReference type="EC" id="3.4.21.-" evidence="5"/>
<dbReference type="InterPro" id="IPR009003">
    <property type="entry name" value="Peptidase_S1_PA"/>
</dbReference>
<dbReference type="EMBL" id="CP117988">
    <property type="protein sequence ID" value="WDG07819.1"/>
    <property type="molecule type" value="Genomic_DNA"/>
</dbReference>
<dbReference type="PROSITE" id="PS00134">
    <property type="entry name" value="TRYPSIN_HIS"/>
    <property type="match status" value="1"/>
</dbReference>
<evidence type="ECO:0000259" key="4">
    <source>
        <dbReference type="PROSITE" id="PS50240"/>
    </source>
</evidence>
<dbReference type="Gene3D" id="2.40.10.10">
    <property type="entry name" value="Trypsin-like serine proteases"/>
    <property type="match status" value="2"/>
</dbReference>
<keyword evidence="1" id="KW-1015">Disulfide bond</keyword>
<dbReference type="InterPro" id="IPR051487">
    <property type="entry name" value="Ser/Thr_Proteases_Immune/Dev"/>
</dbReference>
<feature type="signal peptide" evidence="3">
    <location>
        <begin position="1"/>
        <end position="24"/>
    </location>
</feature>
<dbReference type="InterPro" id="IPR001314">
    <property type="entry name" value="Peptidase_S1A"/>
</dbReference>
<evidence type="ECO:0000256" key="2">
    <source>
        <dbReference type="RuleBase" id="RU363034"/>
    </source>
</evidence>
<accession>A0AAQ2XYP6</accession>
<feature type="domain" description="Peptidase S1" evidence="4">
    <location>
        <begin position="25"/>
        <end position="320"/>
    </location>
</feature>
<dbReference type="InterPro" id="IPR018114">
    <property type="entry name" value="TRYPSIN_HIS"/>
</dbReference>